<keyword evidence="3" id="KW-1185">Reference proteome</keyword>
<dbReference type="InterPro" id="IPR014121">
    <property type="entry name" value="TraN_Ftype"/>
</dbReference>
<feature type="signal peptide" evidence="1">
    <location>
        <begin position="1"/>
        <end position="23"/>
    </location>
</feature>
<accession>A0ABY4REL8</accession>
<feature type="chain" id="PRO_5045935998" evidence="1">
    <location>
        <begin position="24"/>
        <end position="614"/>
    </location>
</feature>
<evidence type="ECO:0000313" key="2">
    <source>
        <dbReference type="EMBL" id="UQY46257.1"/>
    </source>
</evidence>
<organism evidence="2 3">
    <name type="scientific">Mixta hanseatica</name>
    <dbReference type="NCBI Taxonomy" id="2872648"/>
    <lineage>
        <taxon>Bacteria</taxon>
        <taxon>Pseudomonadati</taxon>
        <taxon>Pseudomonadota</taxon>
        <taxon>Gammaproteobacteria</taxon>
        <taxon>Enterobacterales</taxon>
        <taxon>Erwiniaceae</taxon>
        <taxon>Mixta</taxon>
    </lineage>
</organism>
<dbReference type="Pfam" id="PF06986">
    <property type="entry name" value="F_T4SS_TraN"/>
    <property type="match status" value="1"/>
</dbReference>
<dbReference type="RefSeq" id="WP_249894776.1">
    <property type="nucleotide sequence ID" value="NZ_CP082905.1"/>
</dbReference>
<geneLocation type="plasmid" evidence="2 3">
    <name>pX22927_1</name>
</geneLocation>
<dbReference type="Proteomes" id="UP001056635">
    <property type="component" value="Plasmid pX22927_1"/>
</dbReference>
<keyword evidence="1" id="KW-0732">Signal</keyword>
<name>A0ABY4REL8_9GAMM</name>
<protein>
    <submittedName>
        <fullName evidence="2">Type-F conjugative transfer system mating-pair stabilization protein TraN</fullName>
    </submittedName>
</protein>
<dbReference type="EMBL" id="CP082905">
    <property type="protein sequence ID" value="UQY46257.1"/>
    <property type="molecule type" value="Genomic_DNA"/>
</dbReference>
<proteinExistence type="predicted"/>
<reference evidence="2" key="1">
    <citation type="submission" date="2021-09" db="EMBL/GenBank/DDBJ databases">
        <title>First case of bloodstream infection caused by Mixta hanseatica sp. nov., a member of the Erwiniaceae family.</title>
        <authorList>
            <person name="Both A."/>
            <person name="Huang J."/>
            <person name="Wenzel P."/>
            <person name="Aepfelbacher M."/>
            <person name="Rohde H."/>
            <person name="Christner M."/>
            <person name="Hentschke M."/>
        </authorList>
    </citation>
    <scope>NUCLEOTIDE SEQUENCE</scope>
    <source>
        <strain evidence="2">X22927</strain>
        <plasmid evidence="2">pX22927_1</plasmid>
    </source>
</reference>
<evidence type="ECO:0000256" key="1">
    <source>
        <dbReference type="SAM" id="SignalP"/>
    </source>
</evidence>
<keyword evidence="2" id="KW-0614">Plasmid</keyword>
<gene>
    <name evidence="2" type="primary">traN</name>
    <name evidence="2" type="ORF">K6958_20645</name>
</gene>
<evidence type="ECO:0000313" key="3">
    <source>
        <dbReference type="Proteomes" id="UP001056635"/>
    </source>
</evidence>
<sequence>MKKATRTLLQGLLLTCLSAGALAASMDASNQEGINAGRAADGTTSANPNSYFENYSADAPQRALYGDPTQTSTNIDVKGQTELSESDLGQTARESYVNNPADTLSYDSDMMKYSDEIRENANAITGVNGSQCVAQELNKTTYTTHRCEMANNLTQACTRKATIVTTGSRETYSTKLVLNAGSVTGKRMSDGWVQYDVTVPESGTVSSGTWELLYPRSSSWHGDRLDYSFQVMGKTVRTKINNSGTFSITSQQVEAGQVISMRIRYNTDGHYDEGREGMIQLITKGWIVLRITLPMEAVRDTVVPTLQWTSSCPADMGDAVKMSEVCSDPGGTRSVTVGGKAYSLYSDCWGYTTQWNIFEDDTNTCQAYINDPNCSEGTRTCTQKIGNLCVYSKLTYQCAHTVKSTGYICGSEFYCSDGSCSAMQAGQNQNFEAAVSQLAALAAAGKDFAGMDPNSVTAFTGKAMACRKSAAGFSNCCKSGGWGQDVGLAHCNTEEKEIGTGKEKKLVVKVGSYCSKKVLGVCLQKKEGYCVFDSKLARIVQEQGRRDQLGISFGSGESPDCRGIKVAELQGIKFDHIDFSDFYDDLNSNIKLPDQDALNQRITSDIRNSLKSGD</sequence>
<dbReference type="NCBIfam" id="TIGR02750">
    <property type="entry name" value="TraN_Ftype"/>
    <property type="match status" value="1"/>
</dbReference>